<comment type="function">
    <text evidence="1">Possible endonuclease which induces a single-strand cut and initiates DNA replication.</text>
</comment>
<keyword evidence="6" id="KW-0378">Hydrolase</keyword>
<evidence type="ECO:0000256" key="6">
    <source>
        <dbReference type="ARBA" id="ARBA00022801"/>
    </source>
</evidence>
<evidence type="ECO:0000256" key="1">
    <source>
        <dbReference type="ARBA" id="ARBA00003293"/>
    </source>
</evidence>
<evidence type="ECO:0000256" key="7">
    <source>
        <dbReference type="SAM" id="MobiDB-lite"/>
    </source>
</evidence>
<accession>A0A839IN29</accession>
<reference evidence="9 10" key="1">
    <citation type="submission" date="2020-08" db="EMBL/GenBank/DDBJ databases">
        <title>Oceanospirillum sp. nov. isolated from marine sediment.</title>
        <authorList>
            <person name="Ji X."/>
        </authorList>
    </citation>
    <scope>NUCLEOTIDE SEQUENCE [LARGE SCALE GENOMIC DNA]</scope>
    <source>
        <strain evidence="9 10">D5</strain>
    </source>
</reference>
<keyword evidence="4" id="KW-0540">Nuclease</keyword>
<evidence type="ECO:0000313" key="10">
    <source>
        <dbReference type="Proteomes" id="UP000565262"/>
    </source>
</evidence>
<dbReference type="EMBL" id="JACJFM010000004">
    <property type="protein sequence ID" value="MBB1485909.1"/>
    <property type="molecule type" value="Genomic_DNA"/>
</dbReference>
<dbReference type="GO" id="GO:0004519">
    <property type="term" value="F:endonuclease activity"/>
    <property type="evidence" value="ECO:0007669"/>
    <property type="project" value="UniProtKB-KW"/>
</dbReference>
<protein>
    <submittedName>
        <fullName evidence="9">Replication endonuclease</fullName>
    </submittedName>
</protein>
<keyword evidence="5 9" id="KW-0255">Endonuclease</keyword>
<evidence type="ECO:0000256" key="5">
    <source>
        <dbReference type="ARBA" id="ARBA00022759"/>
    </source>
</evidence>
<feature type="region of interest" description="Disordered" evidence="7">
    <location>
        <begin position="632"/>
        <end position="658"/>
    </location>
</feature>
<dbReference type="Proteomes" id="UP000565262">
    <property type="component" value="Unassembled WGS sequence"/>
</dbReference>
<evidence type="ECO:0000256" key="3">
    <source>
        <dbReference type="ARBA" id="ARBA00022705"/>
    </source>
</evidence>
<feature type="compositionally biased region" description="Pro residues" evidence="7">
    <location>
        <begin position="641"/>
        <end position="651"/>
    </location>
</feature>
<feature type="domain" description="Replication gene A protein-like" evidence="8">
    <location>
        <begin position="127"/>
        <end position="381"/>
    </location>
</feature>
<dbReference type="Pfam" id="PF05840">
    <property type="entry name" value="Phage_GPA"/>
    <property type="match status" value="1"/>
</dbReference>
<comment type="similarity">
    <text evidence="2">Belongs to the phage GPA family.</text>
</comment>
<dbReference type="AlphaFoldDB" id="A0A839IN29"/>
<dbReference type="GO" id="GO:0016787">
    <property type="term" value="F:hydrolase activity"/>
    <property type="evidence" value="ECO:0007669"/>
    <property type="project" value="UniProtKB-KW"/>
</dbReference>
<evidence type="ECO:0000256" key="4">
    <source>
        <dbReference type="ARBA" id="ARBA00022722"/>
    </source>
</evidence>
<dbReference type="RefSeq" id="WP_182807694.1">
    <property type="nucleotide sequence ID" value="NZ_JACJFM010000004.1"/>
</dbReference>
<organism evidence="9 10">
    <name type="scientific">Oceanospirillum sediminis</name>
    <dbReference type="NCBI Taxonomy" id="2760088"/>
    <lineage>
        <taxon>Bacteria</taxon>
        <taxon>Pseudomonadati</taxon>
        <taxon>Pseudomonadota</taxon>
        <taxon>Gammaproteobacteria</taxon>
        <taxon>Oceanospirillales</taxon>
        <taxon>Oceanospirillaceae</taxon>
        <taxon>Oceanospirillum</taxon>
    </lineage>
</organism>
<evidence type="ECO:0000313" key="9">
    <source>
        <dbReference type="EMBL" id="MBB1485909.1"/>
    </source>
</evidence>
<evidence type="ECO:0000259" key="8">
    <source>
        <dbReference type="Pfam" id="PF05840"/>
    </source>
</evidence>
<dbReference type="InterPro" id="IPR008766">
    <property type="entry name" value="Replication_gene_A-like"/>
</dbReference>
<sequence length="663" mass="76162">MSFLSDLDSPEYGPAIVLKNWRAGIIQAFPDNMQPHVIRRYKQVTKQSGYVQANHWLRKLKETVVDRLLKCGDFRLTHDDQALRDWADVQAERISKARNKDDFLIAADLCERLCEFYGFCLPVDPDHPKTKNSDILAMVLKLETPGWWRRKMRTRRNQSIDQAARLLGLIHANGQCYLSHEALGLRLKQKTRNRALLESLQAVNQHGYTALLSELADVSVSKPAIRKAEMMTRLRGFEEVADSLGHVAEFCTLTCPSKYHARSSKKGLNPKYRGYTPKQANDYLVEVWTGIRKELNEAGIRIYGFRTVEPHQDGCPHWHMLMYMQPEHRDIVKTICHKHARKVDGTEAGARKRRCVFKQIDKRKGTATGYIAKYISKGIDGEHVGVDHYGHDAKTSAARITEWAGVWCIRQFQQIGGAPVSVWRELRRVSAEQMAEWEHLIGKALPAVLHRARELADWGEWAKYTMLQGGPIIPRALRPLKVWRMNTPALRWQEGYNPHTQEAGPFRLGQYGDLLEVIKGVKAGIDGLLTRFFHWEVKPVHSKAFDFEEANASPWTRVNNCPEPQVSPPEAEKIRQEVTQQSVSEMVDFIEEWEEAHGKPWHFVTPEEKADLRFSPRHSEPWDDTKTLESLFQLQETSWNTPPPPDLPPPDGLFFDNGEYGYV</sequence>
<gene>
    <name evidence="9" type="ORF">H4O21_04685</name>
</gene>
<keyword evidence="10" id="KW-1185">Reference proteome</keyword>
<proteinExistence type="inferred from homology"/>
<dbReference type="GO" id="GO:0006260">
    <property type="term" value="P:DNA replication"/>
    <property type="evidence" value="ECO:0007669"/>
    <property type="project" value="UniProtKB-KW"/>
</dbReference>
<evidence type="ECO:0000256" key="2">
    <source>
        <dbReference type="ARBA" id="ARBA00009260"/>
    </source>
</evidence>
<comment type="caution">
    <text evidence="9">The sequence shown here is derived from an EMBL/GenBank/DDBJ whole genome shotgun (WGS) entry which is preliminary data.</text>
</comment>
<name>A0A839IN29_9GAMM</name>
<keyword evidence="3" id="KW-0235">DNA replication</keyword>